<sequence length="208" mass="22484">MLKRQVARGAAIGLQFSPQWQATIVFNGNYTHDCALPSIRFTIHRRIYLAGWMRRSGLAELLPSLRAELAYLGVSAGSMAVSSAFSESYTQPPSGNRDALASEHFLFATAEGEVTSLLVTAHGAGWVDFALISHFANPDHPDASLENAEKRAARIALPVYAIDDQTAIAVSHDAVQVVSEGQSRLVFADCVESYGNCRPLRPAGHLFA</sequence>
<dbReference type="AlphaFoldDB" id="A0A1N6KQY2"/>
<protein>
    <submittedName>
        <fullName evidence="1">Uncharacterized protein</fullName>
    </submittedName>
</protein>
<dbReference type="Gene3D" id="3.40.50.880">
    <property type="match status" value="1"/>
</dbReference>
<keyword evidence="2" id="KW-1185">Reference proteome</keyword>
<accession>A0A1N6KQY2</accession>
<dbReference type="InterPro" id="IPR029062">
    <property type="entry name" value="Class_I_gatase-like"/>
</dbReference>
<dbReference type="RefSeq" id="WP_143788418.1">
    <property type="nucleotide sequence ID" value="NZ_FSRU01000002.1"/>
</dbReference>
<dbReference type="Proteomes" id="UP000185151">
    <property type="component" value="Unassembled WGS sequence"/>
</dbReference>
<organism evidence="1 2">
    <name type="scientific">Paraburkholderia phenazinium</name>
    <dbReference type="NCBI Taxonomy" id="60549"/>
    <lineage>
        <taxon>Bacteria</taxon>
        <taxon>Pseudomonadati</taxon>
        <taxon>Pseudomonadota</taxon>
        <taxon>Betaproteobacteria</taxon>
        <taxon>Burkholderiales</taxon>
        <taxon>Burkholderiaceae</taxon>
        <taxon>Paraburkholderia</taxon>
    </lineage>
</organism>
<dbReference type="OrthoDB" id="3373764at2"/>
<evidence type="ECO:0000313" key="1">
    <source>
        <dbReference type="EMBL" id="SIO58933.1"/>
    </source>
</evidence>
<evidence type="ECO:0000313" key="2">
    <source>
        <dbReference type="Proteomes" id="UP000185151"/>
    </source>
</evidence>
<dbReference type="EMBL" id="FSRU01000002">
    <property type="protein sequence ID" value="SIO58933.1"/>
    <property type="molecule type" value="Genomic_DNA"/>
</dbReference>
<name>A0A1N6KQY2_9BURK</name>
<proteinExistence type="predicted"/>
<reference evidence="1 2" key="1">
    <citation type="submission" date="2016-11" db="EMBL/GenBank/DDBJ databases">
        <authorList>
            <person name="Jaros S."/>
            <person name="Januszkiewicz K."/>
            <person name="Wedrychowicz H."/>
        </authorList>
    </citation>
    <scope>NUCLEOTIDE SEQUENCE [LARGE SCALE GENOMIC DNA]</scope>
    <source>
        <strain evidence="1 2">GAS95</strain>
    </source>
</reference>
<gene>
    <name evidence="1" type="ORF">SAMN05444165_4332</name>
</gene>